<feature type="signal peptide" evidence="1">
    <location>
        <begin position="1"/>
        <end position="22"/>
    </location>
</feature>
<evidence type="ECO:0000313" key="2">
    <source>
        <dbReference type="EMBL" id="NPU67325.1"/>
    </source>
</evidence>
<proteinExistence type="predicted"/>
<evidence type="ECO:0000256" key="1">
    <source>
        <dbReference type="SAM" id="SignalP"/>
    </source>
</evidence>
<accession>A0ABX2CIS3</accession>
<evidence type="ECO:0000313" key="3">
    <source>
        <dbReference type="Proteomes" id="UP000886476"/>
    </source>
</evidence>
<sequence length="76" mass="7813">MKAMLAVSVAAIALLSTEAAEAKGCIKGAIVGGIAGHYAGHHGVIGAAAGCLYGRHRAKEQDRQQQQTRVNGQGRM</sequence>
<keyword evidence="1" id="KW-0732">Signal</keyword>
<dbReference type="Proteomes" id="UP000886476">
    <property type="component" value="Unassembled WGS sequence"/>
</dbReference>
<dbReference type="RefSeq" id="WP_172112408.1">
    <property type="nucleotide sequence ID" value="NZ_JABFDM010000003.1"/>
</dbReference>
<comment type="caution">
    <text evidence="2">The sequence shown here is derived from an EMBL/GenBank/DDBJ whole genome shotgun (WGS) entry which is preliminary data.</text>
</comment>
<protein>
    <submittedName>
        <fullName evidence="2">Uncharacterized protein</fullName>
    </submittedName>
</protein>
<organism evidence="2 3">
    <name type="scientific">Bradyrhizobium aeschynomenes</name>
    <dbReference type="NCBI Taxonomy" id="2734909"/>
    <lineage>
        <taxon>Bacteria</taxon>
        <taxon>Pseudomonadati</taxon>
        <taxon>Pseudomonadota</taxon>
        <taxon>Alphaproteobacteria</taxon>
        <taxon>Hyphomicrobiales</taxon>
        <taxon>Nitrobacteraceae</taxon>
        <taxon>Bradyrhizobium</taxon>
    </lineage>
</organism>
<keyword evidence="3" id="KW-1185">Reference proteome</keyword>
<gene>
    <name evidence="2" type="ORF">HL667_20145</name>
</gene>
<feature type="chain" id="PRO_5046089941" evidence="1">
    <location>
        <begin position="23"/>
        <end position="76"/>
    </location>
</feature>
<name>A0ABX2CIS3_9BRAD</name>
<reference evidence="2" key="1">
    <citation type="submission" date="2020-05" db="EMBL/GenBank/DDBJ databases">
        <title>Nod-independent and nitrogen-fixing Bradyrhizobium aeschynomene sp. nov. isolated from nodules of Aeschynomene indica.</title>
        <authorList>
            <person name="Zhang Z."/>
        </authorList>
    </citation>
    <scope>NUCLEOTIDE SEQUENCE</scope>
    <source>
        <strain evidence="2">83012</strain>
    </source>
</reference>
<dbReference type="EMBL" id="JABFDN010000006">
    <property type="protein sequence ID" value="NPU67325.1"/>
    <property type="molecule type" value="Genomic_DNA"/>
</dbReference>